<feature type="region of interest" description="Disordered" evidence="5">
    <location>
        <begin position="214"/>
        <end position="249"/>
    </location>
</feature>
<dbReference type="InterPro" id="IPR001647">
    <property type="entry name" value="HTH_TetR"/>
</dbReference>
<evidence type="ECO:0000256" key="2">
    <source>
        <dbReference type="ARBA" id="ARBA00023125"/>
    </source>
</evidence>
<dbReference type="GO" id="GO:0000976">
    <property type="term" value="F:transcription cis-regulatory region binding"/>
    <property type="evidence" value="ECO:0007669"/>
    <property type="project" value="TreeGrafter"/>
</dbReference>
<dbReference type="Proteomes" id="UP000468735">
    <property type="component" value="Unassembled WGS sequence"/>
</dbReference>
<dbReference type="SUPFAM" id="SSF48498">
    <property type="entry name" value="Tetracyclin repressor-like, C-terminal domain"/>
    <property type="match status" value="1"/>
</dbReference>
<dbReference type="AlphaFoldDB" id="A0A6H9YLV3"/>
<feature type="domain" description="HTH tetR-type" evidence="6">
    <location>
        <begin position="23"/>
        <end position="83"/>
    </location>
</feature>
<evidence type="ECO:0000256" key="1">
    <source>
        <dbReference type="ARBA" id="ARBA00023015"/>
    </source>
</evidence>
<comment type="caution">
    <text evidence="7">The sequence shown here is derived from an EMBL/GenBank/DDBJ whole genome shotgun (WGS) entry which is preliminary data.</text>
</comment>
<reference evidence="7 8" key="1">
    <citation type="submission" date="2019-09" db="EMBL/GenBank/DDBJ databases">
        <title>Actinomadura physcomitrii sp. nov., a novel actinomycete isolated from moss [Physcomitrium sphaericum (Ludw) Fuernr].</title>
        <authorList>
            <person name="Zhuang X."/>
            <person name="Liu C."/>
        </authorList>
    </citation>
    <scope>NUCLEOTIDE SEQUENCE [LARGE SCALE GENOMIC DNA]</scope>
    <source>
        <strain evidence="7 8">HMC1</strain>
    </source>
</reference>
<dbReference type="SUPFAM" id="SSF46689">
    <property type="entry name" value="Homeodomain-like"/>
    <property type="match status" value="1"/>
</dbReference>
<sequence length="249" mass="26996">MPDSSPRRLPRGRYALSREEVERIQRTRLCTAMAEAMTEKGYVGTSVEDVLKRAVVSRQSFYQLFDSKLDCFMTAFAGAGDLLLRRVLESVGVDEATGQARLEGSPLERFERAVTAYLDVLATELPFARLFLVEVYAAGPDAIRRRSEVQVTLTNALADLLEVTGEAGRFTCQVIIAAVSAMVTPLVAAGDVDGLRAIGPPMIDHVRRLWESGTFGTPQPAGCETQTAGGTRQAIGEPPGSSKPKIHPE</sequence>
<accession>A0A6H9YLV3</accession>
<keyword evidence="1" id="KW-0805">Transcription regulation</keyword>
<dbReference type="OrthoDB" id="5242485at2"/>
<dbReference type="PANTHER" id="PTHR30055">
    <property type="entry name" value="HTH-TYPE TRANSCRIPTIONAL REGULATOR RUTR"/>
    <property type="match status" value="1"/>
</dbReference>
<evidence type="ECO:0000259" key="6">
    <source>
        <dbReference type="PROSITE" id="PS50977"/>
    </source>
</evidence>
<name>A0A6H9YLV3_9ACTN</name>
<dbReference type="Gene3D" id="1.10.10.60">
    <property type="entry name" value="Homeodomain-like"/>
    <property type="match status" value="1"/>
</dbReference>
<dbReference type="InterPro" id="IPR050109">
    <property type="entry name" value="HTH-type_TetR-like_transc_reg"/>
</dbReference>
<organism evidence="7 8">
    <name type="scientific">Actinomadura rudentiformis</name>
    <dbReference type="NCBI Taxonomy" id="359158"/>
    <lineage>
        <taxon>Bacteria</taxon>
        <taxon>Bacillati</taxon>
        <taxon>Actinomycetota</taxon>
        <taxon>Actinomycetes</taxon>
        <taxon>Streptosporangiales</taxon>
        <taxon>Thermomonosporaceae</taxon>
        <taxon>Actinomadura</taxon>
    </lineage>
</organism>
<keyword evidence="3" id="KW-0804">Transcription</keyword>
<proteinExistence type="predicted"/>
<evidence type="ECO:0000256" key="4">
    <source>
        <dbReference type="PROSITE-ProRule" id="PRU00335"/>
    </source>
</evidence>
<evidence type="ECO:0000256" key="3">
    <source>
        <dbReference type="ARBA" id="ARBA00023163"/>
    </source>
</evidence>
<evidence type="ECO:0000313" key="7">
    <source>
        <dbReference type="EMBL" id="KAB2341334.1"/>
    </source>
</evidence>
<feature type="DNA-binding region" description="H-T-H motif" evidence="4">
    <location>
        <begin position="46"/>
        <end position="65"/>
    </location>
</feature>
<evidence type="ECO:0000313" key="8">
    <source>
        <dbReference type="Proteomes" id="UP000468735"/>
    </source>
</evidence>
<dbReference type="GO" id="GO:0003700">
    <property type="term" value="F:DNA-binding transcription factor activity"/>
    <property type="evidence" value="ECO:0007669"/>
    <property type="project" value="TreeGrafter"/>
</dbReference>
<dbReference type="InterPro" id="IPR036271">
    <property type="entry name" value="Tet_transcr_reg_TetR-rel_C_sf"/>
</dbReference>
<keyword evidence="2 4" id="KW-0238">DNA-binding</keyword>
<protein>
    <submittedName>
        <fullName evidence="7">TetR/AcrR family transcriptional regulator</fullName>
    </submittedName>
</protein>
<dbReference type="PANTHER" id="PTHR30055:SF234">
    <property type="entry name" value="HTH-TYPE TRANSCRIPTIONAL REGULATOR BETI"/>
    <property type="match status" value="1"/>
</dbReference>
<gene>
    <name evidence="7" type="ORF">F8566_42220</name>
</gene>
<dbReference type="PROSITE" id="PS50977">
    <property type="entry name" value="HTH_TETR_2"/>
    <property type="match status" value="1"/>
</dbReference>
<evidence type="ECO:0000256" key="5">
    <source>
        <dbReference type="SAM" id="MobiDB-lite"/>
    </source>
</evidence>
<dbReference type="RefSeq" id="WP_151568699.1">
    <property type="nucleotide sequence ID" value="NZ_WBMT01000026.1"/>
</dbReference>
<keyword evidence="8" id="KW-1185">Reference proteome</keyword>
<dbReference type="EMBL" id="WBMT01000026">
    <property type="protein sequence ID" value="KAB2341334.1"/>
    <property type="molecule type" value="Genomic_DNA"/>
</dbReference>
<dbReference type="InterPro" id="IPR009057">
    <property type="entry name" value="Homeodomain-like_sf"/>
</dbReference>
<dbReference type="Pfam" id="PF00440">
    <property type="entry name" value="TetR_N"/>
    <property type="match status" value="1"/>
</dbReference>
<dbReference type="Gene3D" id="1.10.357.10">
    <property type="entry name" value="Tetracycline Repressor, domain 2"/>
    <property type="match status" value="1"/>
</dbReference>